<feature type="transmembrane region" description="Helical" evidence="4">
    <location>
        <begin position="224"/>
        <end position="244"/>
    </location>
</feature>
<feature type="domain" description="GGDEF" evidence="5">
    <location>
        <begin position="286"/>
        <end position="417"/>
    </location>
</feature>
<evidence type="ECO:0000259" key="5">
    <source>
        <dbReference type="PROSITE" id="PS50887"/>
    </source>
</evidence>
<dbReference type="FunFam" id="3.30.70.270:FF:000001">
    <property type="entry name" value="Diguanylate cyclase domain protein"/>
    <property type="match status" value="1"/>
</dbReference>
<dbReference type="PANTHER" id="PTHR45138:SF9">
    <property type="entry name" value="DIGUANYLATE CYCLASE DGCM-RELATED"/>
    <property type="match status" value="1"/>
</dbReference>
<dbReference type="Proteomes" id="UP001155587">
    <property type="component" value="Unassembled WGS sequence"/>
</dbReference>
<organism evidence="6 7">
    <name type="scientific">Vibrio qingdaonensis</name>
    <dbReference type="NCBI Taxonomy" id="2829491"/>
    <lineage>
        <taxon>Bacteria</taxon>
        <taxon>Pseudomonadati</taxon>
        <taxon>Pseudomonadota</taxon>
        <taxon>Gammaproteobacteria</taxon>
        <taxon>Vibrionales</taxon>
        <taxon>Vibrionaceae</taxon>
        <taxon>Vibrio</taxon>
    </lineage>
</organism>
<dbReference type="EMBL" id="JAKRRY010000006">
    <property type="protein sequence ID" value="MCW8345773.1"/>
    <property type="molecule type" value="Genomic_DNA"/>
</dbReference>
<dbReference type="GO" id="GO:0005886">
    <property type="term" value="C:plasma membrane"/>
    <property type="evidence" value="ECO:0007669"/>
    <property type="project" value="TreeGrafter"/>
</dbReference>
<keyword evidence="4" id="KW-0472">Membrane</keyword>
<dbReference type="AlphaFoldDB" id="A0A9X3HW09"/>
<name>A0A9X3HW09_9VIBR</name>
<reference evidence="6" key="1">
    <citation type="submission" date="2022-02" db="EMBL/GenBank/DDBJ databases">
        <title>Vibrio sp. nov, a new bacterium isolated from seawater.</title>
        <authorList>
            <person name="Yuan Y."/>
        </authorList>
    </citation>
    <scope>NUCLEOTIDE SEQUENCE</scope>
    <source>
        <strain evidence="6">ZSDZ65</strain>
    </source>
</reference>
<feature type="transmembrane region" description="Helical" evidence="4">
    <location>
        <begin position="153"/>
        <end position="173"/>
    </location>
</feature>
<evidence type="ECO:0000313" key="6">
    <source>
        <dbReference type="EMBL" id="MCW8345773.1"/>
    </source>
</evidence>
<dbReference type="SMART" id="SM00267">
    <property type="entry name" value="GGDEF"/>
    <property type="match status" value="1"/>
</dbReference>
<dbReference type="GO" id="GO:0043709">
    <property type="term" value="P:cell adhesion involved in single-species biofilm formation"/>
    <property type="evidence" value="ECO:0007669"/>
    <property type="project" value="TreeGrafter"/>
</dbReference>
<evidence type="ECO:0000256" key="1">
    <source>
        <dbReference type="ARBA" id="ARBA00001946"/>
    </source>
</evidence>
<keyword evidence="4" id="KW-1133">Transmembrane helix</keyword>
<keyword evidence="7" id="KW-1185">Reference proteome</keyword>
<proteinExistence type="predicted"/>
<evidence type="ECO:0000256" key="4">
    <source>
        <dbReference type="SAM" id="Phobius"/>
    </source>
</evidence>
<sequence length="425" mass="48113">MEVFSLDMRTLNFIMILFSCIYCIGLLLYQRPNELHPNHLHPRNSGPSALSRTHLRDNTQRSTNSVKGLKVFALALLAMGAGPLLISFRGFVSEWFSIVVANMLIAFAFQMLLHGLCSFRESTFRYSYACMTLIPIVFGLFVYFTYIEPSISARIVVIASYLVIVSFASVKALQSGTRYDLPLAVKMMSGTYFLYGLFMLFRGYHTIASASVTEFMSAGLVHQLTFLFSIFLIVSISFCMLWMINARQLHAINELSFYDSLTKIRNRRALDLFVHDLKDRKDKTPRPMSLIMLDIDHFKCINDEYGHVVGDRVIQTVSGVLRNTLPSHGSMFRYGGDEVIIVLDDHDIKVTANLAERLRQKIEHAPYVDNLAVQPTCSFGVAQIHGDESWDSAVSRADKALYQAKKNGRNTVYISPMAQLKQVYA</sequence>
<accession>A0A9X3HW09</accession>
<dbReference type="EC" id="2.7.7.65" evidence="2"/>
<dbReference type="PANTHER" id="PTHR45138">
    <property type="entry name" value="REGULATORY COMPONENTS OF SENSORY TRANSDUCTION SYSTEM"/>
    <property type="match status" value="1"/>
</dbReference>
<feature type="transmembrane region" description="Helical" evidence="4">
    <location>
        <begin position="185"/>
        <end position="204"/>
    </location>
</feature>
<feature type="transmembrane region" description="Helical" evidence="4">
    <location>
        <begin position="12"/>
        <end position="29"/>
    </location>
</feature>
<evidence type="ECO:0000313" key="7">
    <source>
        <dbReference type="Proteomes" id="UP001155587"/>
    </source>
</evidence>
<protein>
    <recommendedName>
        <fullName evidence="2">diguanylate cyclase</fullName>
        <ecNumber evidence="2">2.7.7.65</ecNumber>
    </recommendedName>
</protein>
<dbReference type="PROSITE" id="PS50887">
    <property type="entry name" value="GGDEF"/>
    <property type="match status" value="1"/>
</dbReference>
<dbReference type="Gene3D" id="3.30.70.270">
    <property type="match status" value="1"/>
</dbReference>
<evidence type="ECO:0000256" key="2">
    <source>
        <dbReference type="ARBA" id="ARBA00012528"/>
    </source>
</evidence>
<dbReference type="GO" id="GO:0052621">
    <property type="term" value="F:diguanylate cyclase activity"/>
    <property type="evidence" value="ECO:0007669"/>
    <property type="project" value="UniProtKB-EC"/>
</dbReference>
<feature type="transmembrane region" description="Helical" evidence="4">
    <location>
        <begin position="128"/>
        <end position="147"/>
    </location>
</feature>
<comment type="catalytic activity">
    <reaction evidence="3">
        <text>2 GTP = 3',3'-c-di-GMP + 2 diphosphate</text>
        <dbReference type="Rhea" id="RHEA:24898"/>
        <dbReference type="ChEBI" id="CHEBI:33019"/>
        <dbReference type="ChEBI" id="CHEBI:37565"/>
        <dbReference type="ChEBI" id="CHEBI:58805"/>
        <dbReference type="EC" id="2.7.7.65"/>
    </reaction>
</comment>
<dbReference type="NCBIfam" id="TIGR00254">
    <property type="entry name" value="GGDEF"/>
    <property type="match status" value="1"/>
</dbReference>
<dbReference type="InterPro" id="IPR050469">
    <property type="entry name" value="Diguanylate_Cyclase"/>
</dbReference>
<comment type="cofactor">
    <cofactor evidence="1">
        <name>Mg(2+)</name>
        <dbReference type="ChEBI" id="CHEBI:18420"/>
    </cofactor>
</comment>
<dbReference type="SUPFAM" id="SSF55073">
    <property type="entry name" value="Nucleotide cyclase"/>
    <property type="match status" value="1"/>
</dbReference>
<dbReference type="RefSeq" id="WP_265674181.1">
    <property type="nucleotide sequence ID" value="NZ_JAKRRY010000006.1"/>
</dbReference>
<dbReference type="CDD" id="cd01949">
    <property type="entry name" value="GGDEF"/>
    <property type="match status" value="1"/>
</dbReference>
<gene>
    <name evidence="6" type="ORF">MD535_07075</name>
</gene>
<feature type="transmembrane region" description="Helical" evidence="4">
    <location>
        <begin position="71"/>
        <end position="89"/>
    </location>
</feature>
<dbReference type="Pfam" id="PF00990">
    <property type="entry name" value="GGDEF"/>
    <property type="match status" value="1"/>
</dbReference>
<keyword evidence="4" id="KW-0812">Transmembrane</keyword>
<dbReference type="GO" id="GO:1902201">
    <property type="term" value="P:negative regulation of bacterial-type flagellum-dependent cell motility"/>
    <property type="evidence" value="ECO:0007669"/>
    <property type="project" value="TreeGrafter"/>
</dbReference>
<comment type="caution">
    <text evidence="6">The sequence shown here is derived from an EMBL/GenBank/DDBJ whole genome shotgun (WGS) entry which is preliminary data.</text>
</comment>
<dbReference type="InterPro" id="IPR000160">
    <property type="entry name" value="GGDEF_dom"/>
</dbReference>
<dbReference type="InterPro" id="IPR043128">
    <property type="entry name" value="Rev_trsase/Diguanyl_cyclase"/>
</dbReference>
<evidence type="ECO:0000256" key="3">
    <source>
        <dbReference type="ARBA" id="ARBA00034247"/>
    </source>
</evidence>
<dbReference type="InterPro" id="IPR029787">
    <property type="entry name" value="Nucleotide_cyclase"/>
</dbReference>
<feature type="transmembrane region" description="Helical" evidence="4">
    <location>
        <begin position="95"/>
        <end position="116"/>
    </location>
</feature>